<dbReference type="EMBL" id="DVIT01000014">
    <property type="protein sequence ID" value="HIS46646.1"/>
    <property type="molecule type" value="Genomic_DNA"/>
</dbReference>
<protein>
    <submittedName>
        <fullName evidence="1">DUF1848 domain-containing protein</fullName>
    </submittedName>
</protein>
<dbReference type="Pfam" id="PF08902">
    <property type="entry name" value="DUF1848"/>
    <property type="match status" value="1"/>
</dbReference>
<dbReference type="InterPro" id="IPR014998">
    <property type="entry name" value="DUF1848"/>
</dbReference>
<comment type="caution">
    <text evidence="1">The sequence shown here is derived from an EMBL/GenBank/DDBJ whole genome shotgun (WGS) entry which is preliminary data.</text>
</comment>
<reference evidence="1" key="2">
    <citation type="journal article" date="2021" name="PeerJ">
        <title>Extensive microbial diversity within the chicken gut microbiome revealed by metagenomics and culture.</title>
        <authorList>
            <person name="Gilroy R."/>
            <person name="Ravi A."/>
            <person name="Getino M."/>
            <person name="Pursley I."/>
            <person name="Horton D.L."/>
            <person name="Alikhan N.F."/>
            <person name="Baker D."/>
            <person name="Gharbi K."/>
            <person name="Hall N."/>
            <person name="Watson M."/>
            <person name="Adriaenssens E.M."/>
            <person name="Foster-Nyarko E."/>
            <person name="Jarju S."/>
            <person name="Secka A."/>
            <person name="Antonio M."/>
            <person name="Oren A."/>
            <person name="Chaudhuri R.R."/>
            <person name="La Ragione R."/>
            <person name="Hildebrand F."/>
            <person name="Pallen M.J."/>
        </authorList>
    </citation>
    <scope>NUCLEOTIDE SEQUENCE</scope>
    <source>
        <strain evidence="1">CHK178-757</strain>
    </source>
</reference>
<sequence>MIISASRRTDIPAFYSQWFLNRIREGFVLVRNPMNYHQISRIDLSPELIDGIVFWTKNPLPMLGRLNELTDYMYYFQFTVTPYDTDIEPGVPSKKEVILPAFRALSKAIGPERVIWRYDPILLNHRYTISRHIEAFSSMAQALHGYTQKCMISFVDSYRNTRRHKNTLSLEPIGPDEMAAIAQSFSSIAQKYHIALATCAEDADLTVWGIPHGCCIDRTLFEKLLGRSLRLKKDPHQRGACGCAASVDIGVYNSCRHLCRYCYANYNEPLASQNASLHNPDAPLLIGTVRDGDRVYERKR</sequence>
<name>A0A9D1F3B9_9FIRM</name>
<accession>A0A9D1F3B9</accession>
<evidence type="ECO:0000313" key="2">
    <source>
        <dbReference type="Proteomes" id="UP000823927"/>
    </source>
</evidence>
<gene>
    <name evidence="1" type="ORF">IAB46_03625</name>
</gene>
<dbReference type="AlphaFoldDB" id="A0A9D1F3B9"/>
<reference evidence="1" key="1">
    <citation type="submission" date="2020-10" db="EMBL/GenBank/DDBJ databases">
        <authorList>
            <person name="Gilroy R."/>
        </authorList>
    </citation>
    <scope>NUCLEOTIDE SEQUENCE</scope>
    <source>
        <strain evidence="1">CHK178-757</strain>
    </source>
</reference>
<organism evidence="1 2">
    <name type="scientific">Candidatus Scybalocola faecigallinarum</name>
    <dbReference type="NCBI Taxonomy" id="2840941"/>
    <lineage>
        <taxon>Bacteria</taxon>
        <taxon>Bacillati</taxon>
        <taxon>Bacillota</taxon>
        <taxon>Clostridia</taxon>
        <taxon>Lachnospirales</taxon>
        <taxon>Lachnospiraceae</taxon>
        <taxon>Lachnospiraceae incertae sedis</taxon>
        <taxon>Candidatus Scybalocola (ex Gilroy et al. 2021)</taxon>
    </lineage>
</organism>
<proteinExistence type="predicted"/>
<evidence type="ECO:0000313" key="1">
    <source>
        <dbReference type="EMBL" id="HIS46646.1"/>
    </source>
</evidence>
<dbReference type="Proteomes" id="UP000823927">
    <property type="component" value="Unassembled WGS sequence"/>
</dbReference>